<dbReference type="InterPro" id="IPR041489">
    <property type="entry name" value="PDZ_6"/>
</dbReference>
<evidence type="ECO:0000259" key="5">
    <source>
        <dbReference type="PROSITE" id="PS50106"/>
    </source>
</evidence>
<dbReference type="InterPro" id="IPR001478">
    <property type="entry name" value="PDZ"/>
</dbReference>
<feature type="domain" description="PDZ" evidence="5">
    <location>
        <begin position="174"/>
        <end position="244"/>
    </location>
</feature>
<dbReference type="CDD" id="cd07560">
    <property type="entry name" value="Peptidase_S41_CPP"/>
    <property type="match status" value="1"/>
</dbReference>
<keyword evidence="7" id="KW-1185">Reference proteome</keyword>
<name>A0ABP1BKS7_9BRYO</name>
<keyword evidence="3" id="KW-0378">Hydrolase</keyword>
<dbReference type="SUPFAM" id="SSF50156">
    <property type="entry name" value="PDZ domain-like"/>
    <property type="match status" value="1"/>
</dbReference>
<dbReference type="Pfam" id="PF03572">
    <property type="entry name" value="Peptidase_S41"/>
    <property type="match status" value="1"/>
</dbReference>
<dbReference type="Pfam" id="PF17820">
    <property type="entry name" value="PDZ_6"/>
    <property type="match status" value="1"/>
</dbReference>
<evidence type="ECO:0000256" key="2">
    <source>
        <dbReference type="ARBA" id="ARBA00022670"/>
    </source>
</evidence>
<evidence type="ECO:0000256" key="3">
    <source>
        <dbReference type="ARBA" id="ARBA00022801"/>
    </source>
</evidence>
<dbReference type="InterPro" id="IPR029045">
    <property type="entry name" value="ClpP/crotonase-like_dom_sf"/>
</dbReference>
<dbReference type="NCBIfam" id="TIGR00225">
    <property type="entry name" value="prc"/>
    <property type="match status" value="1"/>
</dbReference>
<keyword evidence="2" id="KW-0645">Protease</keyword>
<proteinExistence type="inferred from homology"/>
<dbReference type="InterPro" id="IPR004447">
    <property type="entry name" value="Peptidase_S41A"/>
</dbReference>
<dbReference type="Gene3D" id="3.30.750.44">
    <property type="match status" value="1"/>
</dbReference>
<dbReference type="Proteomes" id="UP001497522">
    <property type="component" value="Chromosome 5"/>
</dbReference>
<dbReference type="PROSITE" id="PS50106">
    <property type="entry name" value="PDZ"/>
    <property type="match status" value="1"/>
</dbReference>
<evidence type="ECO:0000313" key="6">
    <source>
        <dbReference type="EMBL" id="CAK9876236.1"/>
    </source>
</evidence>
<dbReference type="InterPro" id="IPR005151">
    <property type="entry name" value="Tail-specific_protease"/>
</dbReference>
<dbReference type="EMBL" id="OZ023706">
    <property type="protein sequence ID" value="CAK9876236.1"/>
    <property type="molecule type" value="Genomic_DNA"/>
</dbReference>
<evidence type="ECO:0000256" key="1">
    <source>
        <dbReference type="ARBA" id="ARBA00009179"/>
    </source>
</evidence>
<reference evidence="6" key="1">
    <citation type="submission" date="2024-03" db="EMBL/GenBank/DDBJ databases">
        <authorList>
            <consortium name="ELIXIR-Norway"/>
            <consortium name="Elixir Norway"/>
        </authorList>
    </citation>
    <scope>NUCLEOTIDE SEQUENCE</scope>
</reference>
<gene>
    <name evidence="6" type="ORF">CSSPJE1EN2_LOCUS18458</name>
</gene>
<comment type="similarity">
    <text evidence="1">Belongs to the peptidase S41A family.</text>
</comment>
<dbReference type="SMART" id="SM00228">
    <property type="entry name" value="PDZ"/>
    <property type="match status" value="1"/>
</dbReference>
<dbReference type="SMART" id="SM00245">
    <property type="entry name" value="TSPc"/>
    <property type="match status" value="1"/>
</dbReference>
<protein>
    <recommendedName>
        <fullName evidence="5">PDZ domain-containing protein</fullName>
    </recommendedName>
</protein>
<evidence type="ECO:0000313" key="7">
    <source>
        <dbReference type="Proteomes" id="UP001497522"/>
    </source>
</evidence>
<dbReference type="PANTHER" id="PTHR32060">
    <property type="entry name" value="TAIL-SPECIFIC PROTEASE"/>
    <property type="match status" value="1"/>
</dbReference>
<dbReference type="Gene3D" id="3.90.226.10">
    <property type="entry name" value="2-enoyl-CoA Hydratase, Chain A, domain 1"/>
    <property type="match status" value="1"/>
</dbReference>
<dbReference type="InterPro" id="IPR036034">
    <property type="entry name" value="PDZ_sf"/>
</dbReference>
<organism evidence="6 7">
    <name type="scientific">Sphagnum jensenii</name>
    <dbReference type="NCBI Taxonomy" id="128206"/>
    <lineage>
        <taxon>Eukaryota</taxon>
        <taxon>Viridiplantae</taxon>
        <taxon>Streptophyta</taxon>
        <taxon>Embryophyta</taxon>
        <taxon>Bryophyta</taxon>
        <taxon>Sphagnophytina</taxon>
        <taxon>Sphagnopsida</taxon>
        <taxon>Sphagnales</taxon>
        <taxon>Sphagnaceae</taxon>
        <taxon>Sphagnum</taxon>
    </lineage>
</organism>
<accession>A0ABP1BKS7</accession>
<evidence type="ECO:0000256" key="4">
    <source>
        <dbReference type="ARBA" id="ARBA00022825"/>
    </source>
</evidence>
<keyword evidence="4" id="KW-0720">Serine protease</keyword>
<dbReference type="CDD" id="cd06782">
    <property type="entry name" value="cpPDZ_CPP-like"/>
    <property type="match status" value="1"/>
</dbReference>
<dbReference type="Gene3D" id="2.30.42.10">
    <property type="match status" value="1"/>
</dbReference>
<dbReference type="PANTHER" id="PTHR32060:SF22">
    <property type="entry name" value="CARBOXYL-TERMINAL-PROCESSING PEPTIDASE 3, CHLOROPLASTIC"/>
    <property type="match status" value="1"/>
</dbReference>
<dbReference type="SUPFAM" id="SSF52096">
    <property type="entry name" value="ClpP/crotonase"/>
    <property type="match status" value="1"/>
</dbReference>
<sequence>METLLLPHFGHLSKGSSLYHHTQEFKFSQRNFLCSKQSYGSSTSTKLLDDQRLLRSFGARTRQKQQLSVAIARKQEDNFCSNCTPPNKSSSPRENNLLLQQVNTVQQTLVEAWGIVRGMYVDPTFNNQDWDLKLQEVLGETLSLKTSDAAFAKIRSMLATLGDPFTRIVSPQEYASFRINNDGALEGVGLLISSDRDSGRLVVLSPIEGGPAARAGIISGDELVQIDDQALAGMNNEEVATRLRGHAGTSVTLNCAALYANGVTAKGLTKLTEIKLQRETIMLSPVFSTVIHHVAPDGQDLKTGYVHLSAFSQNAAVDMERTITTMEDAGVDSYILDLRNNPGGLVKAGLEVAEMWLDGDEILVNTVDRNGSLQPINLINSHALTHDPLVVLVNEGSASASEILAGALHDNGRAILVGQNTYGKGKIQSVTELHDGSALFVTVAKYLSPALHQIDHVGIAPDVKCIPGDNIQTEVNPSSDNLLEGDTCIILAQHQLDLR</sequence>